<organism evidence="2 3">
    <name type="scientific">Ceratodon purpureus</name>
    <name type="common">Fire moss</name>
    <name type="synonym">Dicranum purpureum</name>
    <dbReference type="NCBI Taxonomy" id="3225"/>
    <lineage>
        <taxon>Eukaryota</taxon>
        <taxon>Viridiplantae</taxon>
        <taxon>Streptophyta</taxon>
        <taxon>Embryophyta</taxon>
        <taxon>Bryophyta</taxon>
        <taxon>Bryophytina</taxon>
        <taxon>Bryopsida</taxon>
        <taxon>Dicranidae</taxon>
        <taxon>Pseudoditrichales</taxon>
        <taxon>Ditrichaceae</taxon>
        <taxon>Ceratodon</taxon>
    </lineage>
</organism>
<sequence length="100" mass="11576">MYDNAFAQKSCSEVSIMEDRGRSNYSLRSGIGWGVLWRASQNLANIGCFVLLLFLPDLYITNNDLFYFHSFILIIFLIFHFLRIISIELTMLLCHVMVAC</sequence>
<keyword evidence="1" id="KW-0472">Membrane</keyword>
<keyword evidence="1" id="KW-1133">Transmembrane helix</keyword>
<reference evidence="2" key="1">
    <citation type="submission" date="2020-06" db="EMBL/GenBank/DDBJ databases">
        <title>WGS assembly of Ceratodon purpureus strain R40.</title>
        <authorList>
            <person name="Carey S.B."/>
            <person name="Jenkins J."/>
            <person name="Shu S."/>
            <person name="Lovell J.T."/>
            <person name="Sreedasyam A."/>
            <person name="Maumus F."/>
            <person name="Tiley G.P."/>
            <person name="Fernandez-Pozo N."/>
            <person name="Barry K."/>
            <person name="Chen C."/>
            <person name="Wang M."/>
            <person name="Lipzen A."/>
            <person name="Daum C."/>
            <person name="Saski C.A."/>
            <person name="Payton A.C."/>
            <person name="Mcbreen J.C."/>
            <person name="Conrad R.E."/>
            <person name="Kollar L.M."/>
            <person name="Olsson S."/>
            <person name="Huttunen S."/>
            <person name="Landis J.B."/>
            <person name="Wickett N.J."/>
            <person name="Johnson M.G."/>
            <person name="Rensing S.A."/>
            <person name="Grimwood J."/>
            <person name="Schmutz J."/>
            <person name="Mcdaniel S.F."/>
        </authorList>
    </citation>
    <scope>NUCLEOTIDE SEQUENCE</scope>
    <source>
        <strain evidence="2">R40</strain>
    </source>
</reference>
<gene>
    <name evidence="2" type="ORF">KC19_8G167900</name>
</gene>
<comment type="caution">
    <text evidence="2">The sequence shown here is derived from an EMBL/GenBank/DDBJ whole genome shotgun (WGS) entry which is preliminary data.</text>
</comment>
<dbReference type="Proteomes" id="UP000822688">
    <property type="component" value="Chromosome 8"/>
</dbReference>
<feature type="transmembrane region" description="Helical" evidence="1">
    <location>
        <begin position="43"/>
        <end position="60"/>
    </location>
</feature>
<evidence type="ECO:0000313" key="3">
    <source>
        <dbReference type="Proteomes" id="UP000822688"/>
    </source>
</evidence>
<protein>
    <submittedName>
        <fullName evidence="2">Uncharacterized protein</fullName>
    </submittedName>
</protein>
<name>A0A8T0H1W5_CERPU</name>
<accession>A0A8T0H1W5</accession>
<dbReference type="AlphaFoldDB" id="A0A8T0H1W5"/>
<keyword evidence="1" id="KW-0812">Transmembrane</keyword>
<feature type="transmembrane region" description="Helical" evidence="1">
    <location>
        <begin position="66"/>
        <end position="85"/>
    </location>
</feature>
<dbReference type="EMBL" id="CM026429">
    <property type="protein sequence ID" value="KAG0565143.1"/>
    <property type="molecule type" value="Genomic_DNA"/>
</dbReference>
<evidence type="ECO:0000256" key="1">
    <source>
        <dbReference type="SAM" id="Phobius"/>
    </source>
</evidence>
<keyword evidence="3" id="KW-1185">Reference proteome</keyword>
<proteinExistence type="predicted"/>
<evidence type="ECO:0000313" key="2">
    <source>
        <dbReference type="EMBL" id="KAG0565143.1"/>
    </source>
</evidence>